<keyword evidence="4" id="KW-1185">Reference proteome</keyword>
<dbReference type="Pfam" id="PF13472">
    <property type="entry name" value="Lipase_GDSL_2"/>
    <property type="match status" value="1"/>
</dbReference>
<sequence>MKYPFRYHLSIGLNVLLLGFNLLMGFIYRDKLYQYVVREGGQHQIVMYGNSITAQGKWVELLARTDVLNASLPGQTTYHFLQAVQERVIDKKPKICFVMGGINDITIGVSPQNLQKNYKELLEALMRAGITPIVSLTLYEQNDANSKRQVDLLNQFLISYCQQEGIQYLNPNEYLSDSTGLKAAYAVDKTHLNERAYRLWAAEIREVLHQNKL</sequence>
<feature type="transmembrane region" description="Helical" evidence="1">
    <location>
        <begin position="6"/>
        <end position="28"/>
    </location>
</feature>
<dbReference type="GO" id="GO:0004622">
    <property type="term" value="F:phosphatidylcholine lysophospholipase activity"/>
    <property type="evidence" value="ECO:0007669"/>
    <property type="project" value="TreeGrafter"/>
</dbReference>
<evidence type="ECO:0000313" key="4">
    <source>
        <dbReference type="Proteomes" id="UP000245880"/>
    </source>
</evidence>
<organism evidence="3 4">
    <name type="scientific">Dyadobacter jejuensis</name>
    <dbReference type="NCBI Taxonomy" id="1082580"/>
    <lineage>
        <taxon>Bacteria</taxon>
        <taxon>Pseudomonadati</taxon>
        <taxon>Bacteroidota</taxon>
        <taxon>Cytophagia</taxon>
        <taxon>Cytophagales</taxon>
        <taxon>Spirosomataceae</taxon>
        <taxon>Dyadobacter</taxon>
    </lineage>
</organism>
<dbReference type="Gene3D" id="3.40.50.1110">
    <property type="entry name" value="SGNH hydrolase"/>
    <property type="match status" value="1"/>
</dbReference>
<dbReference type="Proteomes" id="UP000245880">
    <property type="component" value="Unassembled WGS sequence"/>
</dbReference>
<feature type="domain" description="SGNH hydrolase-type esterase" evidence="2">
    <location>
        <begin position="48"/>
        <end position="199"/>
    </location>
</feature>
<dbReference type="AlphaFoldDB" id="A0A316AJ02"/>
<comment type="caution">
    <text evidence="3">The sequence shown here is derived from an EMBL/GenBank/DDBJ whole genome shotgun (WGS) entry which is preliminary data.</text>
</comment>
<dbReference type="PANTHER" id="PTHR30383:SF5">
    <property type="entry name" value="SGNH HYDROLASE-TYPE ESTERASE DOMAIN-CONTAINING PROTEIN"/>
    <property type="match status" value="1"/>
</dbReference>
<evidence type="ECO:0000256" key="1">
    <source>
        <dbReference type="SAM" id="Phobius"/>
    </source>
</evidence>
<name>A0A316AJ02_9BACT</name>
<keyword evidence="1" id="KW-1133">Transmembrane helix</keyword>
<gene>
    <name evidence="3" type="ORF">CLV98_10632</name>
</gene>
<dbReference type="RefSeq" id="WP_109674729.1">
    <property type="nucleotide sequence ID" value="NZ_QGDT01000006.1"/>
</dbReference>
<dbReference type="OrthoDB" id="9790057at2"/>
<evidence type="ECO:0000313" key="3">
    <source>
        <dbReference type="EMBL" id="PWJ57562.1"/>
    </source>
</evidence>
<keyword evidence="1" id="KW-0812">Transmembrane</keyword>
<keyword evidence="1" id="KW-0472">Membrane</keyword>
<dbReference type="PANTHER" id="PTHR30383">
    <property type="entry name" value="THIOESTERASE 1/PROTEASE 1/LYSOPHOSPHOLIPASE L1"/>
    <property type="match status" value="1"/>
</dbReference>
<dbReference type="SUPFAM" id="SSF52266">
    <property type="entry name" value="SGNH hydrolase"/>
    <property type="match status" value="1"/>
</dbReference>
<reference evidence="3 4" key="1">
    <citation type="submission" date="2018-03" db="EMBL/GenBank/DDBJ databases">
        <title>Genomic Encyclopedia of Archaeal and Bacterial Type Strains, Phase II (KMG-II): from individual species to whole genera.</title>
        <authorList>
            <person name="Goeker M."/>
        </authorList>
    </citation>
    <scope>NUCLEOTIDE SEQUENCE [LARGE SCALE GENOMIC DNA]</scope>
    <source>
        <strain evidence="3 4">DSM 100346</strain>
    </source>
</reference>
<proteinExistence type="predicted"/>
<dbReference type="InterPro" id="IPR013830">
    <property type="entry name" value="SGNH_hydro"/>
</dbReference>
<dbReference type="InterPro" id="IPR036514">
    <property type="entry name" value="SGNH_hydro_sf"/>
</dbReference>
<accession>A0A316AJ02</accession>
<dbReference type="InterPro" id="IPR051532">
    <property type="entry name" value="Ester_Hydrolysis_Enzymes"/>
</dbReference>
<evidence type="ECO:0000259" key="2">
    <source>
        <dbReference type="Pfam" id="PF13472"/>
    </source>
</evidence>
<dbReference type="EMBL" id="QGDT01000006">
    <property type="protein sequence ID" value="PWJ57562.1"/>
    <property type="molecule type" value="Genomic_DNA"/>
</dbReference>
<protein>
    <submittedName>
        <fullName evidence="3">Lysophospholipase L1-like esterase</fullName>
    </submittedName>
</protein>